<reference evidence="2 3" key="1">
    <citation type="submission" date="2016-09" db="EMBL/GenBank/DDBJ databases">
        <title>Complete genome sequence of microbes from the polar regions.</title>
        <authorList>
            <person name="Liao L."/>
            <person name="Chen B."/>
        </authorList>
    </citation>
    <scope>NUCLEOTIDE SEQUENCE [LARGE SCALE GENOMIC DNA]</scope>
    <source>
        <strain evidence="2 3">ZS314</strain>
    </source>
</reference>
<feature type="transmembrane region" description="Helical" evidence="1">
    <location>
        <begin position="6"/>
        <end position="29"/>
    </location>
</feature>
<keyword evidence="3" id="KW-1185">Reference proteome</keyword>
<dbReference type="RefSeq" id="WP_161887006.1">
    <property type="nucleotide sequence ID" value="NZ_CP017146.1"/>
</dbReference>
<feature type="transmembrane region" description="Helical" evidence="1">
    <location>
        <begin position="67"/>
        <end position="85"/>
    </location>
</feature>
<feature type="transmembrane region" description="Helical" evidence="1">
    <location>
        <begin position="97"/>
        <end position="119"/>
    </location>
</feature>
<organism evidence="2 3">
    <name type="scientific">Marisediminicola antarctica</name>
    <dbReference type="NCBI Taxonomy" id="674079"/>
    <lineage>
        <taxon>Bacteria</taxon>
        <taxon>Bacillati</taxon>
        <taxon>Actinomycetota</taxon>
        <taxon>Actinomycetes</taxon>
        <taxon>Micrococcales</taxon>
        <taxon>Microbacteriaceae</taxon>
        <taxon>Marisediminicola</taxon>
    </lineage>
</organism>
<dbReference type="AlphaFoldDB" id="A0A7L5AJT1"/>
<evidence type="ECO:0000313" key="2">
    <source>
        <dbReference type="EMBL" id="QHO70617.1"/>
    </source>
</evidence>
<accession>A0A7L5AJT1</accession>
<evidence type="ECO:0008006" key="4">
    <source>
        <dbReference type="Google" id="ProtNLM"/>
    </source>
</evidence>
<feature type="transmembrane region" description="Helical" evidence="1">
    <location>
        <begin position="41"/>
        <end position="61"/>
    </location>
</feature>
<dbReference type="InterPro" id="IPR021414">
    <property type="entry name" value="DUF3054"/>
</dbReference>
<keyword evidence="1" id="KW-0812">Transmembrane</keyword>
<keyword evidence="1" id="KW-1133">Transmembrane helix</keyword>
<proteinExistence type="predicted"/>
<dbReference type="KEGG" id="mant:BHD05_14120"/>
<sequence>MEPKRARAASVIAYLLLDLVVVFLFIYAGRETRGAGLGERLVAGLPFFIGVLVGWAAGRVWQAPRAVLWKGIIVWGSTAAVGMLLRLVTGEPTDSRFVFITFIALGVFLIGWRGAAWVLDVLFGRVFPKVVDEKYRK</sequence>
<keyword evidence="1" id="KW-0472">Membrane</keyword>
<gene>
    <name evidence="2" type="ORF">BHD05_14120</name>
</gene>
<dbReference type="OrthoDB" id="3698172at2"/>
<protein>
    <recommendedName>
        <fullName evidence="4">DUF3054 domain-containing protein</fullName>
    </recommendedName>
</protein>
<dbReference type="EMBL" id="CP017146">
    <property type="protein sequence ID" value="QHO70617.1"/>
    <property type="molecule type" value="Genomic_DNA"/>
</dbReference>
<evidence type="ECO:0000313" key="3">
    <source>
        <dbReference type="Proteomes" id="UP000464507"/>
    </source>
</evidence>
<dbReference type="Proteomes" id="UP000464507">
    <property type="component" value="Chromosome"/>
</dbReference>
<dbReference type="Pfam" id="PF11255">
    <property type="entry name" value="DUF3054"/>
    <property type="match status" value="1"/>
</dbReference>
<name>A0A7L5AJT1_9MICO</name>
<evidence type="ECO:0000256" key="1">
    <source>
        <dbReference type="SAM" id="Phobius"/>
    </source>
</evidence>